<gene>
    <name evidence="1" type="ORF">Agabi119p4_2806</name>
</gene>
<evidence type="ECO:0000313" key="1">
    <source>
        <dbReference type="EMBL" id="KAF7778461.1"/>
    </source>
</evidence>
<evidence type="ECO:0000313" key="2">
    <source>
        <dbReference type="Proteomes" id="UP000629468"/>
    </source>
</evidence>
<accession>A0A8H7KIQ4</accession>
<dbReference type="AlphaFoldDB" id="A0A8H7KIQ4"/>
<reference evidence="1 2" key="1">
    <citation type="journal article" name="Sci. Rep.">
        <title>Telomere-to-telomere assembled and centromere annotated genomes of the two main subspecies of the button mushroom Agaricus bisporus reveal especially polymorphic chromosome ends.</title>
        <authorList>
            <person name="Sonnenberg A.S.M."/>
            <person name="Sedaghat-Telgerd N."/>
            <person name="Lavrijssen B."/>
            <person name="Ohm R.A."/>
            <person name="Hendrickx P.M."/>
            <person name="Scholtmeijer K."/>
            <person name="Baars J.J.P."/>
            <person name="van Peer A."/>
        </authorList>
    </citation>
    <scope>NUCLEOTIDE SEQUENCE [LARGE SCALE GENOMIC DNA]</scope>
    <source>
        <strain evidence="1 2">H119_p4</strain>
    </source>
</reference>
<dbReference type="Proteomes" id="UP000629468">
    <property type="component" value="Unassembled WGS sequence"/>
</dbReference>
<protein>
    <submittedName>
        <fullName evidence="1">Uncharacterized protein</fullName>
    </submittedName>
</protein>
<comment type="caution">
    <text evidence="1">The sequence shown here is derived from an EMBL/GenBank/DDBJ whole genome shotgun (WGS) entry which is preliminary data.</text>
</comment>
<dbReference type="EMBL" id="JABXXO010000004">
    <property type="protein sequence ID" value="KAF7778461.1"/>
    <property type="molecule type" value="Genomic_DNA"/>
</dbReference>
<organism evidence="1 2">
    <name type="scientific">Agaricus bisporus var. burnettii</name>
    <dbReference type="NCBI Taxonomy" id="192524"/>
    <lineage>
        <taxon>Eukaryota</taxon>
        <taxon>Fungi</taxon>
        <taxon>Dikarya</taxon>
        <taxon>Basidiomycota</taxon>
        <taxon>Agaricomycotina</taxon>
        <taxon>Agaricomycetes</taxon>
        <taxon>Agaricomycetidae</taxon>
        <taxon>Agaricales</taxon>
        <taxon>Agaricineae</taxon>
        <taxon>Agaricaceae</taxon>
        <taxon>Agaricus</taxon>
    </lineage>
</organism>
<name>A0A8H7KIQ4_AGABI</name>
<proteinExistence type="predicted"/>
<sequence>MHKSYAPKLYAYLQNLTDSNRRLISIPFIPSNRQWHDECEGAPLFSLRFSSRDSLECACSSLFERRDLQASSSPRTCDAVRLKNHREKRREWAEGIPREYLVLDDNLGDPSNSADFGSMRLLFLNSTVLSPTEEEFS</sequence>